<dbReference type="Pfam" id="PF11905">
    <property type="entry name" value="DUF3425"/>
    <property type="match status" value="1"/>
</dbReference>
<gene>
    <name evidence="1" type="ORF">LTR84_002761</name>
</gene>
<dbReference type="CDD" id="cd14688">
    <property type="entry name" value="bZIP_YAP"/>
    <property type="match status" value="1"/>
</dbReference>
<accession>A0AAV9N8L5</accession>
<proteinExistence type="predicted"/>
<dbReference type="InterPro" id="IPR021833">
    <property type="entry name" value="DUF3425"/>
</dbReference>
<dbReference type="GeneID" id="89970960"/>
<reference evidence="1 2" key="1">
    <citation type="submission" date="2023-08" db="EMBL/GenBank/DDBJ databases">
        <title>Black Yeasts Isolated from many extreme environments.</title>
        <authorList>
            <person name="Coleine C."/>
            <person name="Stajich J.E."/>
            <person name="Selbmann L."/>
        </authorList>
    </citation>
    <scope>NUCLEOTIDE SEQUENCE [LARGE SCALE GENOMIC DNA]</scope>
    <source>
        <strain evidence="1 2">CCFEE 5792</strain>
    </source>
</reference>
<evidence type="ECO:0000313" key="2">
    <source>
        <dbReference type="Proteomes" id="UP001358417"/>
    </source>
</evidence>
<comment type="caution">
    <text evidence="1">The sequence shown here is derived from an EMBL/GenBank/DDBJ whole genome shotgun (WGS) entry which is preliminary data.</text>
</comment>
<evidence type="ECO:0000313" key="1">
    <source>
        <dbReference type="EMBL" id="KAK5051957.1"/>
    </source>
</evidence>
<evidence type="ECO:0008006" key="3">
    <source>
        <dbReference type="Google" id="ProtNLM"/>
    </source>
</evidence>
<sequence>MAEGELIAVEAMTLQRMPQQPAIIGSIDDWTGINNSVDRRKVQNRLNQRAYRRRKRSDNLNTQVASGNPQAKSQTMSIWQVFYTALGSQTPHPPDRTKLIAVADRAPFGHHDIERTMSDFKDWMQTRSMGSPSTDNLFVLVKFNVFRALVSNCKDLGIAVQDTLVDDSFSPFPNSSNSSLDLIHVPNALWPTNLQKQIPHHPWIDTLPISKMRDNLLEADEAYDGDSLCTALVGHGNDATTDTGMIIWGEPWDPDGWEVTKPFLQHWGWVLKGCHELAAATNSWRQRRGERPLDFEGYV</sequence>
<dbReference type="RefSeq" id="XP_064705971.1">
    <property type="nucleotide sequence ID" value="XM_064846361.1"/>
</dbReference>
<dbReference type="PANTHER" id="PTHR38116">
    <property type="entry name" value="CHROMOSOME 7, WHOLE GENOME SHOTGUN SEQUENCE"/>
    <property type="match status" value="1"/>
</dbReference>
<dbReference type="AlphaFoldDB" id="A0AAV9N8L5"/>
<dbReference type="Proteomes" id="UP001358417">
    <property type="component" value="Unassembled WGS sequence"/>
</dbReference>
<organism evidence="1 2">
    <name type="scientific">Exophiala bonariae</name>
    <dbReference type="NCBI Taxonomy" id="1690606"/>
    <lineage>
        <taxon>Eukaryota</taxon>
        <taxon>Fungi</taxon>
        <taxon>Dikarya</taxon>
        <taxon>Ascomycota</taxon>
        <taxon>Pezizomycotina</taxon>
        <taxon>Eurotiomycetes</taxon>
        <taxon>Chaetothyriomycetidae</taxon>
        <taxon>Chaetothyriales</taxon>
        <taxon>Herpotrichiellaceae</taxon>
        <taxon>Exophiala</taxon>
    </lineage>
</organism>
<protein>
    <recommendedName>
        <fullName evidence="3">BZIP domain-containing protein</fullName>
    </recommendedName>
</protein>
<dbReference type="PANTHER" id="PTHR38116:SF1">
    <property type="entry name" value="BZIP DOMAIN-CONTAINING PROTEIN"/>
    <property type="match status" value="1"/>
</dbReference>
<name>A0AAV9N8L5_9EURO</name>
<dbReference type="EMBL" id="JAVRRD010000014">
    <property type="protein sequence ID" value="KAK5051957.1"/>
    <property type="molecule type" value="Genomic_DNA"/>
</dbReference>
<keyword evidence="2" id="KW-1185">Reference proteome</keyword>